<evidence type="ECO:0000313" key="2">
    <source>
        <dbReference type="EMBL" id="CAG8509495.1"/>
    </source>
</evidence>
<comment type="caution">
    <text evidence="2">The sequence shown here is derived from an EMBL/GenBank/DDBJ whole genome shotgun (WGS) entry which is preliminary data.</text>
</comment>
<name>A0A9N8ZW89_9GLOM</name>
<dbReference type="AlphaFoldDB" id="A0A9N8ZW89"/>
<gene>
    <name evidence="2" type="ORF">POCULU_LOCUS2994</name>
</gene>
<feature type="region of interest" description="Disordered" evidence="1">
    <location>
        <begin position="392"/>
        <end position="414"/>
    </location>
</feature>
<accession>A0A9N8ZW89</accession>
<protein>
    <submittedName>
        <fullName evidence="2">4435_t:CDS:1</fullName>
    </submittedName>
</protein>
<sequence>MENNADSATSPGGSVNVINNFKSWEEIVVEFLESLGLDETAKVFQAEMLVFPTSQRLKASDHVNWLLQELTACMTTVELDKSVTASNDRKRAAEDDVAEFNPVKRLLKLYPKSVEIESTKAELDQKIDIFMEQKKSEINNSNRKEFLSKAANPNDPDGLHDLIVHSVDMSFEYQLTVYYLFVDVSCARSEAAAINRNIQMKHDVVNNEDGPLARSTFTASTRQINGSNRNPCELQRLIDLPPGIEERLQNIQEHLNVKIVTPIPLNVYERLRVIEDKIMLLERDFPTWASEHFNQPNRESSQSLATIVTRNTNNDIISSVTLPSGSMVTTAFTSPQTLDAPISTNSIASEKPSQPVSTADTNMRPIKLKGRANSSLTRSVMMQLEQMRVVKEQEESKAKNDSTSETIDMQGSQTISLREKMDEQMSDIEVAGTSITDKQNEIISIEGDDM</sequence>
<evidence type="ECO:0000313" key="3">
    <source>
        <dbReference type="Proteomes" id="UP000789572"/>
    </source>
</evidence>
<dbReference type="OrthoDB" id="5531344at2759"/>
<proteinExistence type="predicted"/>
<feature type="region of interest" description="Disordered" evidence="1">
    <location>
        <begin position="429"/>
        <end position="450"/>
    </location>
</feature>
<feature type="compositionally biased region" description="Polar residues" evidence="1">
    <location>
        <begin position="403"/>
        <end position="414"/>
    </location>
</feature>
<evidence type="ECO:0000256" key="1">
    <source>
        <dbReference type="SAM" id="MobiDB-lite"/>
    </source>
</evidence>
<dbReference type="InterPro" id="IPR006594">
    <property type="entry name" value="LisH"/>
</dbReference>
<feature type="compositionally biased region" description="Basic and acidic residues" evidence="1">
    <location>
        <begin position="392"/>
        <end position="402"/>
    </location>
</feature>
<organism evidence="2 3">
    <name type="scientific">Paraglomus occultum</name>
    <dbReference type="NCBI Taxonomy" id="144539"/>
    <lineage>
        <taxon>Eukaryota</taxon>
        <taxon>Fungi</taxon>
        <taxon>Fungi incertae sedis</taxon>
        <taxon>Mucoromycota</taxon>
        <taxon>Glomeromycotina</taxon>
        <taxon>Glomeromycetes</taxon>
        <taxon>Paraglomerales</taxon>
        <taxon>Paraglomeraceae</taxon>
        <taxon>Paraglomus</taxon>
    </lineage>
</organism>
<reference evidence="2" key="1">
    <citation type="submission" date="2021-06" db="EMBL/GenBank/DDBJ databases">
        <authorList>
            <person name="Kallberg Y."/>
            <person name="Tangrot J."/>
            <person name="Rosling A."/>
        </authorList>
    </citation>
    <scope>NUCLEOTIDE SEQUENCE</scope>
    <source>
        <strain evidence="2">IA702</strain>
    </source>
</reference>
<dbReference type="Proteomes" id="UP000789572">
    <property type="component" value="Unassembled WGS sequence"/>
</dbReference>
<dbReference type="PROSITE" id="PS50896">
    <property type="entry name" value="LISH"/>
    <property type="match status" value="1"/>
</dbReference>
<dbReference type="EMBL" id="CAJVPJ010000308">
    <property type="protein sequence ID" value="CAG8509495.1"/>
    <property type="molecule type" value="Genomic_DNA"/>
</dbReference>
<keyword evidence="3" id="KW-1185">Reference proteome</keyword>